<evidence type="ECO:0000256" key="3">
    <source>
        <dbReference type="ARBA" id="ARBA00022825"/>
    </source>
</evidence>
<evidence type="ECO:0000256" key="2">
    <source>
        <dbReference type="ARBA" id="ARBA00022801"/>
    </source>
</evidence>
<dbReference type="Proteomes" id="UP000309819">
    <property type="component" value="Unassembled WGS sequence"/>
</dbReference>
<dbReference type="GO" id="GO:0006508">
    <property type="term" value="P:proteolysis"/>
    <property type="evidence" value="ECO:0007669"/>
    <property type="project" value="UniProtKB-KW"/>
</dbReference>
<dbReference type="EMBL" id="VAUO01000008">
    <property type="protein sequence ID" value="TLP57286.1"/>
    <property type="molecule type" value="Genomic_DNA"/>
</dbReference>
<gene>
    <name evidence="5" type="ORF">FEM01_16870</name>
</gene>
<evidence type="ECO:0000256" key="1">
    <source>
        <dbReference type="ARBA" id="ARBA00022670"/>
    </source>
</evidence>
<comment type="caution">
    <text evidence="5">The sequence shown here is derived from an EMBL/GenBank/DDBJ whole genome shotgun (WGS) entry which is preliminary data.</text>
</comment>
<evidence type="ECO:0000259" key="4">
    <source>
        <dbReference type="Pfam" id="PF00082"/>
    </source>
</evidence>
<dbReference type="InterPro" id="IPR015500">
    <property type="entry name" value="Peptidase_S8_subtilisin-rel"/>
</dbReference>
<dbReference type="InterPro" id="IPR000209">
    <property type="entry name" value="Peptidase_S8/S53_dom"/>
</dbReference>
<keyword evidence="3" id="KW-0720">Serine protease</keyword>
<dbReference type="AlphaFoldDB" id="A0A5R8YX21"/>
<protein>
    <submittedName>
        <fullName evidence="5">S8 family peptidase</fullName>
    </submittedName>
</protein>
<accession>A0A5R8YX21</accession>
<dbReference type="SUPFAM" id="SSF52743">
    <property type="entry name" value="Subtilisin-like"/>
    <property type="match status" value="1"/>
</dbReference>
<dbReference type="InterPro" id="IPR036852">
    <property type="entry name" value="Peptidase_S8/S53_dom_sf"/>
</dbReference>
<keyword evidence="1" id="KW-0645">Protease</keyword>
<reference evidence="5 6" key="1">
    <citation type="submission" date="2019-05" db="EMBL/GenBank/DDBJ databases">
        <title>Pseudomonas sp. SC006 isolated from lettuce that can produce HBGAs.</title>
        <authorList>
            <person name="Wang D."/>
            <person name="Liao N."/>
            <person name="Liu D."/>
            <person name="Zhang Z."/>
            <person name="Zou S."/>
        </authorList>
    </citation>
    <scope>NUCLEOTIDE SEQUENCE [LARGE SCALE GENOMIC DNA]</scope>
    <source>
        <strain evidence="5 6">SC006</strain>
    </source>
</reference>
<keyword evidence="6" id="KW-1185">Reference proteome</keyword>
<keyword evidence="2" id="KW-0378">Hydrolase</keyword>
<organism evidence="5 6">
    <name type="scientific">Pseudomonas mosselii</name>
    <dbReference type="NCBI Taxonomy" id="78327"/>
    <lineage>
        <taxon>Bacteria</taxon>
        <taxon>Pseudomonadati</taxon>
        <taxon>Pseudomonadota</taxon>
        <taxon>Gammaproteobacteria</taxon>
        <taxon>Pseudomonadales</taxon>
        <taxon>Pseudomonadaceae</taxon>
        <taxon>Pseudomonas</taxon>
    </lineage>
</organism>
<dbReference type="RefSeq" id="WP_138220629.1">
    <property type="nucleotide sequence ID" value="NZ_VAUO01000008.1"/>
</dbReference>
<dbReference type="CDD" id="cd04847">
    <property type="entry name" value="Peptidases_S8_Subtilisin_like_2"/>
    <property type="match status" value="1"/>
</dbReference>
<evidence type="ECO:0000313" key="6">
    <source>
        <dbReference type="Proteomes" id="UP000309819"/>
    </source>
</evidence>
<feature type="domain" description="Peptidase S8/S53" evidence="4">
    <location>
        <begin position="281"/>
        <end position="615"/>
    </location>
</feature>
<sequence length="831" mass="92870">MTEPNAGQRRHFHFKQTGKAERFQSTISAKRDPWYPERDRRTHGELLRHQLQRVQEQLDEAVNLQRANGQEKGLGLQIEFVSEPSFPLVFEGLARGPQRIELLNVRFDKATDTHFATVFVPDGKLVAFEKLVTKYLTESSKKDIPLNTPLLNPIAEIRSATFEALWTDAPHMLPEDDQQVVWWEFWLPARDNQAAVEQRFRAIAAVLGIRTSEHVLTFPERTVINVFASRAAIVESIHLLNEVAEIRRAKETAEFFDALPPIEQQAWVTHLTGRTTPAADDNLRICLLDTGVNPGHPLLSAHIDLADLHTVNAAWGIDDRQGHGTGLAGVALYGDLIEPLDGNSPVTISHRLESVKLLQADRSDSSEPYGALTLRAVAYPEISNPFKQRIFSMAVTSIDDRDRGRPSAWSSAVDMLTSDSLGQRANPRLMIVSAGNAKESGWMEYPNSNITDGIHDPGQSWNALCVGAYTLKDRIVPPYPNSTALAAHGSLSPYSTTSRLWLNTPWPLKPDVVFEGGNLIRDEIGAFSHTSLSLLTTSHRPQERLFSTTWATSAASALAARMAAQISAAYPELWPETVRALIVHSAEWTERMKLDFLKGNAKGAYENLVRTCGFGVPDIGRALWSASNTLTLIVEDELKPYTRVQSKPPTAFDMHLHQLPWPKEALIDLGEAEVEMRVTLSYFIEPNPGVAERGLKGRYRYESHGLRFQVSRPNEDVIDFRHRINKRARDEEEGLPIVSSASDDRWLIGVNARHRGSLHSDVWRGPASDLAGLGILGVYPAPGWWKTLVSKKRFHDKVRYSLVVSIKTQQTEVDLYNAVTTEIVNRAAITV</sequence>
<dbReference type="GO" id="GO:0004252">
    <property type="term" value="F:serine-type endopeptidase activity"/>
    <property type="evidence" value="ECO:0007669"/>
    <property type="project" value="InterPro"/>
</dbReference>
<dbReference type="InterPro" id="IPR034074">
    <property type="entry name" value="Y4bN_pept_dom"/>
</dbReference>
<dbReference type="PRINTS" id="PR00723">
    <property type="entry name" value="SUBTILISIN"/>
</dbReference>
<evidence type="ECO:0000313" key="5">
    <source>
        <dbReference type="EMBL" id="TLP57286.1"/>
    </source>
</evidence>
<dbReference type="Pfam" id="PF00082">
    <property type="entry name" value="Peptidase_S8"/>
    <property type="match status" value="1"/>
</dbReference>
<dbReference type="Gene3D" id="3.40.50.200">
    <property type="entry name" value="Peptidase S8/S53 domain"/>
    <property type="match status" value="1"/>
</dbReference>
<dbReference type="OrthoDB" id="9768989at2"/>
<proteinExistence type="predicted"/>
<name>A0A5R8YX21_9PSED</name>